<sequence length="388" mass="41189">MSGGPLAGLRVVEIAGIGPGPYAGMLLADLSAEVLRIDRLDAPPRVSAPGNVLRRNRRSLAVDLKAPGARELVLDLARTADVLLEPFRPGVAERLGIGPDDCLAVNPRLVYGRVTGWGREGPLAPRAGHDIDYLAVAGGLHPLGRAEERPAPPLNLVADFAGGALFLVVGVLAALHERTRSGEGQVVDAAMIDGVASLTAMIHGLRALGEWREERGTNELDTGSPYYEVYETADGGYLAVGAIEPKFYTEMLRGFGLDPAQWPQHDRSRWPALKQALAEVIATRTRDEWAAVFADRDACVAPVLALSEAPQHPHNRARGVFVEVAGVVQPAPAPRFGRTPPPPVRPSPPNGADTDAVLRELGYDAARIAALRAAGVVDSYTITNVSNT</sequence>
<dbReference type="PANTHER" id="PTHR48228:SF5">
    <property type="entry name" value="ALPHA-METHYLACYL-COA RACEMASE"/>
    <property type="match status" value="1"/>
</dbReference>
<dbReference type="STRING" id="1848.SAMN05443637_10235"/>
<protein>
    <submittedName>
        <fullName evidence="2">Alpha-methylacyl-CoA racemase</fullName>
    </submittedName>
</protein>
<organism evidence="2 3">
    <name type="scientific">Pseudonocardia thermophila</name>
    <dbReference type="NCBI Taxonomy" id="1848"/>
    <lineage>
        <taxon>Bacteria</taxon>
        <taxon>Bacillati</taxon>
        <taxon>Actinomycetota</taxon>
        <taxon>Actinomycetes</taxon>
        <taxon>Pseudonocardiales</taxon>
        <taxon>Pseudonocardiaceae</taxon>
        <taxon>Pseudonocardia</taxon>
    </lineage>
</organism>
<dbReference type="SUPFAM" id="SSF89796">
    <property type="entry name" value="CoA-transferase family III (CaiB/BaiF)"/>
    <property type="match status" value="1"/>
</dbReference>
<dbReference type="InterPro" id="IPR023606">
    <property type="entry name" value="CoA-Trfase_III_dom_1_sf"/>
</dbReference>
<dbReference type="Gene3D" id="3.30.1540.10">
    <property type="entry name" value="formyl-coa transferase, domain 3"/>
    <property type="match status" value="1"/>
</dbReference>
<dbReference type="GO" id="GO:0003824">
    <property type="term" value="F:catalytic activity"/>
    <property type="evidence" value="ECO:0007669"/>
    <property type="project" value="InterPro"/>
</dbReference>
<dbReference type="OrthoDB" id="9797653at2"/>
<accession>A0A1M6P403</accession>
<dbReference type="RefSeq" id="WP_073455197.1">
    <property type="nucleotide sequence ID" value="NZ_FRAP01000002.1"/>
</dbReference>
<reference evidence="2 3" key="1">
    <citation type="submission" date="2016-11" db="EMBL/GenBank/DDBJ databases">
        <authorList>
            <person name="Jaros S."/>
            <person name="Januszkiewicz K."/>
            <person name="Wedrychowicz H."/>
        </authorList>
    </citation>
    <scope>NUCLEOTIDE SEQUENCE [LARGE SCALE GENOMIC DNA]</scope>
    <source>
        <strain evidence="2 3">DSM 43832</strain>
    </source>
</reference>
<dbReference type="Proteomes" id="UP000184363">
    <property type="component" value="Unassembled WGS sequence"/>
</dbReference>
<name>A0A1M6P403_PSETH</name>
<feature type="compositionally biased region" description="Pro residues" evidence="1">
    <location>
        <begin position="339"/>
        <end position="349"/>
    </location>
</feature>
<evidence type="ECO:0000256" key="1">
    <source>
        <dbReference type="SAM" id="MobiDB-lite"/>
    </source>
</evidence>
<dbReference type="Pfam" id="PF02515">
    <property type="entry name" value="CoA_transf_3"/>
    <property type="match status" value="1"/>
</dbReference>
<dbReference type="AlphaFoldDB" id="A0A1M6P403"/>
<gene>
    <name evidence="2" type="ORF">SAMN05443637_10235</name>
</gene>
<keyword evidence="3" id="KW-1185">Reference proteome</keyword>
<dbReference type="Gene3D" id="3.40.50.10540">
    <property type="entry name" value="Crotonobetainyl-coa:carnitine coa-transferase, domain 1"/>
    <property type="match status" value="1"/>
</dbReference>
<dbReference type="InterPro" id="IPR003673">
    <property type="entry name" value="CoA-Trfase_fam_III"/>
</dbReference>
<evidence type="ECO:0000313" key="2">
    <source>
        <dbReference type="EMBL" id="SHK02658.1"/>
    </source>
</evidence>
<dbReference type="EMBL" id="FRAP01000002">
    <property type="protein sequence ID" value="SHK02658.1"/>
    <property type="molecule type" value="Genomic_DNA"/>
</dbReference>
<dbReference type="InterPro" id="IPR044855">
    <property type="entry name" value="CoA-Trfase_III_dom3_sf"/>
</dbReference>
<proteinExistence type="predicted"/>
<evidence type="ECO:0000313" key="3">
    <source>
        <dbReference type="Proteomes" id="UP000184363"/>
    </source>
</evidence>
<dbReference type="InterPro" id="IPR050509">
    <property type="entry name" value="CoA-transferase_III"/>
</dbReference>
<feature type="region of interest" description="Disordered" evidence="1">
    <location>
        <begin position="331"/>
        <end position="353"/>
    </location>
</feature>
<dbReference type="PANTHER" id="PTHR48228">
    <property type="entry name" value="SUCCINYL-COA--D-CITRAMALATE COA-TRANSFERASE"/>
    <property type="match status" value="1"/>
</dbReference>